<dbReference type="GO" id="GO:0140359">
    <property type="term" value="F:ABC-type transporter activity"/>
    <property type="evidence" value="ECO:0007669"/>
    <property type="project" value="InterPro"/>
</dbReference>
<dbReference type="SUPFAM" id="SSF52540">
    <property type="entry name" value="P-loop containing nucleoside triphosphate hydrolases"/>
    <property type="match status" value="1"/>
</dbReference>
<sequence length="312" mass="35482">MSTTTKVLTGKIALTNGFVTFKGYDLARDCAEARRVVEYCLQFNLLHDLLTVEKHLELYAHLKGISSDRVKSADNQKIEKLELNQATQGLSEGNKRKNINSYRIDWLFLDFLPGRACDGSRHKLAKEYTEECEALCTRVGILVNDDLKCLGSVEHLKQKFGQSYIVEPWSFTRPYQHSVSSLEVSNRVKEIVEGRRNGNVLQSHLETSGTIPINVFCAWWYTKDVGGALQLKFDCKFPGCQLVGHQGDHFRFQVPKQSLRPYAIFGFLDENKERLHIDVYGVSETSLEHIFNTMAVYKGDEQLQGSARYCSA</sequence>
<dbReference type="Gene3D" id="3.40.50.300">
    <property type="entry name" value="P-loop containing nucleotide triphosphate hydrolases"/>
    <property type="match status" value="1"/>
</dbReference>
<accession>A0AAV0UIA4</accession>
<dbReference type="PANTHER" id="PTHR19229">
    <property type="entry name" value="ATP-BINDING CASSETTE TRANSPORTER SUBFAMILY A ABCA"/>
    <property type="match status" value="1"/>
</dbReference>
<evidence type="ECO:0000259" key="3">
    <source>
        <dbReference type="Pfam" id="PF23321"/>
    </source>
</evidence>
<evidence type="ECO:0000313" key="5">
    <source>
        <dbReference type="Proteomes" id="UP001159659"/>
    </source>
</evidence>
<dbReference type="Pfam" id="PF23321">
    <property type="entry name" value="R1_ABCA1"/>
    <property type="match status" value="1"/>
</dbReference>
<feature type="domain" description="ABCA1-4-like C-terminal R2 regulatory" evidence="3">
    <location>
        <begin position="232"/>
        <end position="283"/>
    </location>
</feature>
<dbReference type="EMBL" id="CANTFK010000968">
    <property type="protein sequence ID" value="CAI5735573.1"/>
    <property type="molecule type" value="Genomic_DNA"/>
</dbReference>
<name>A0AAV0UIA4_9STRA</name>
<evidence type="ECO:0000256" key="2">
    <source>
        <dbReference type="ARBA" id="ARBA00022737"/>
    </source>
</evidence>
<protein>
    <recommendedName>
        <fullName evidence="3">ABCA1-4-like C-terminal R2 regulatory domain-containing protein</fullName>
    </recommendedName>
</protein>
<keyword evidence="1" id="KW-0813">Transport</keyword>
<proteinExistence type="predicted"/>
<dbReference type="PANTHER" id="PTHR19229:SF36">
    <property type="entry name" value="ATP-BINDING CASSETTE SUB-FAMILY A MEMBER 2"/>
    <property type="match status" value="1"/>
</dbReference>
<dbReference type="GO" id="GO:0016020">
    <property type="term" value="C:membrane"/>
    <property type="evidence" value="ECO:0007669"/>
    <property type="project" value="InterPro"/>
</dbReference>
<evidence type="ECO:0000313" key="4">
    <source>
        <dbReference type="EMBL" id="CAI5735573.1"/>
    </source>
</evidence>
<dbReference type="Proteomes" id="UP001159659">
    <property type="component" value="Unassembled WGS sequence"/>
</dbReference>
<gene>
    <name evidence="4" type="ORF">PFR002_LOCUS7818</name>
</gene>
<keyword evidence="2" id="KW-0677">Repeat</keyword>
<reference evidence="4" key="1">
    <citation type="submission" date="2022-12" db="EMBL/GenBank/DDBJ databases">
        <authorList>
            <person name="Webb A."/>
        </authorList>
    </citation>
    <scope>NUCLEOTIDE SEQUENCE</scope>
    <source>
        <strain evidence="4">Pf2</strain>
    </source>
</reference>
<dbReference type="InterPro" id="IPR026082">
    <property type="entry name" value="ABCA"/>
</dbReference>
<dbReference type="AlphaFoldDB" id="A0AAV0UIA4"/>
<evidence type="ECO:0000256" key="1">
    <source>
        <dbReference type="ARBA" id="ARBA00022448"/>
    </source>
</evidence>
<dbReference type="InterPro" id="IPR027417">
    <property type="entry name" value="P-loop_NTPase"/>
</dbReference>
<dbReference type="InterPro" id="IPR056264">
    <property type="entry name" value="R2_ABCA1-4-like"/>
</dbReference>
<dbReference type="GO" id="GO:0005319">
    <property type="term" value="F:lipid transporter activity"/>
    <property type="evidence" value="ECO:0007669"/>
    <property type="project" value="TreeGrafter"/>
</dbReference>
<comment type="caution">
    <text evidence="4">The sequence shown here is derived from an EMBL/GenBank/DDBJ whole genome shotgun (WGS) entry which is preliminary data.</text>
</comment>
<organism evidence="4 5">
    <name type="scientific">Peronospora farinosa</name>
    <dbReference type="NCBI Taxonomy" id="134698"/>
    <lineage>
        <taxon>Eukaryota</taxon>
        <taxon>Sar</taxon>
        <taxon>Stramenopiles</taxon>
        <taxon>Oomycota</taxon>
        <taxon>Peronosporomycetes</taxon>
        <taxon>Peronosporales</taxon>
        <taxon>Peronosporaceae</taxon>
        <taxon>Peronospora</taxon>
    </lineage>
</organism>